<dbReference type="AlphaFoldDB" id="A0A9P7RWI3"/>
<evidence type="ECO:0008006" key="4">
    <source>
        <dbReference type="Google" id="ProtNLM"/>
    </source>
</evidence>
<feature type="compositionally biased region" description="Basic and acidic residues" evidence="1">
    <location>
        <begin position="78"/>
        <end position="87"/>
    </location>
</feature>
<reference evidence="2" key="1">
    <citation type="journal article" date="2021" name="Genome Biol. Evol.">
        <title>The assembled and annotated genome of the fairy-ring fungus Marasmius oreades.</title>
        <authorList>
            <person name="Hiltunen M."/>
            <person name="Ament-Velasquez S.L."/>
            <person name="Johannesson H."/>
        </authorList>
    </citation>
    <scope>NUCLEOTIDE SEQUENCE</scope>
    <source>
        <strain evidence="2">03SP1</strain>
    </source>
</reference>
<organism evidence="2 3">
    <name type="scientific">Marasmius oreades</name>
    <name type="common">fairy-ring Marasmius</name>
    <dbReference type="NCBI Taxonomy" id="181124"/>
    <lineage>
        <taxon>Eukaryota</taxon>
        <taxon>Fungi</taxon>
        <taxon>Dikarya</taxon>
        <taxon>Basidiomycota</taxon>
        <taxon>Agaricomycotina</taxon>
        <taxon>Agaricomycetes</taxon>
        <taxon>Agaricomycetidae</taxon>
        <taxon>Agaricales</taxon>
        <taxon>Marasmiineae</taxon>
        <taxon>Marasmiaceae</taxon>
        <taxon>Marasmius</taxon>
    </lineage>
</organism>
<sequence>MMLNGRSIFHKADMDSPSRLLQVRRSLGLPQELIDVILEFLWNDQEALQQCCLSSRSFRPLCQRYIFECVRMNPISGKRSEKEHTSDNPHQTPKIHVGDSHTPTMAQRLEDILKSSPGLALLIRDLRICNVDESDWESSFGWLEKDTSLPFILPHLVNLERFYLSGSLTDDSRVKMTSLPKPVQEALFTTWKSPKLTHIGIHCVIFATFHDLTSVLLHSIAVRDITLCFVDVDVDDLDGNDLNTAGVVAALNGDVIEGKSDVLAPSTIIRAPTIDSLALFAEPEVLSHLCSWLLSPTSNLPLSALRKLHLPVGLPDDLPFFHQILKASPSLEELHVTMLSWIESAPREPADISSLKVVRLAIDLGEDDDGVLPTSHHPTLRWWCDNLTSSRSLALTDFHIYLLTDYDELIDTGWESQPEWKRLDGILSSLKRSVNLKIQIMEDEPEIGNRAKSLKPLEQQFSRMGDLGRLEVGYMQAKEIFCHFGVHWVQEPFNS</sequence>
<dbReference type="RefSeq" id="XP_043006941.1">
    <property type="nucleotide sequence ID" value="XM_043154486.1"/>
</dbReference>
<proteinExistence type="predicted"/>
<keyword evidence="3" id="KW-1185">Reference proteome</keyword>
<dbReference type="GeneID" id="66078661"/>
<evidence type="ECO:0000313" key="2">
    <source>
        <dbReference type="EMBL" id="KAG7090471.1"/>
    </source>
</evidence>
<accession>A0A9P7RWI3</accession>
<dbReference type="EMBL" id="CM032186">
    <property type="protein sequence ID" value="KAG7090471.1"/>
    <property type="molecule type" value="Genomic_DNA"/>
</dbReference>
<dbReference type="OrthoDB" id="2745898at2759"/>
<evidence type="ECO:0000313" key="3">
    <source>
        <dbReference type="Proteomes" id="UP001049176"/>
    </source>
</evidence>
<feature type="region of interest" description="Disordered" evidence="1">
    <location>
        <begin position="78"/>
        <end position="101"/>
    </location>
</feature>
<protein>
    <recommendedName>
        <fullName evidence="4">F-box domain-containing protein</fullName>
    </recommendedName>
</protein>
<dbReference type="Proteomes" id="UP001049176">
    <property type="component" value="Chromosome 6"/>
</dbReference>
<evidence type="ECO:0000256" key="1">
    <source>
        <dbReference type="SAM" id="MobiDB-lite"/>
    </source>
</evidence>
<comment type="caution">
    <text evidence="2">The sequence shown here is derived from an EMBL/GenBank/DDBJ whole genome shotgun (WGS) entry which is preliminary data.</text>
</comment>
<gene>
    <name evidence="2" type="ORF">E1B28_009585</name>
</gene>
<name>A0A9P7RWI3_9AGAR</name>